<accession>A0A813WHD8</accession>
<keyword evidence="3" id="KW-0472">Membrane</keyword>
<feature type="transmembrane region" description="Helical" evidence="3">
    <location>
        <begin position="149"/>
        <end position="169"/>
    </location>
</feature>
<feature type="region of interest" description="Disordered" evidence="2">
    <location>
        <begin position="346"/>
        <end position="377"/>
    </location>
</feature>
<dbReference type="PROSITE" id="PS50850">
    <property type="entry name" value="MFS"/>
    <property type="match status" value="1"/>
</dbReference>
<evidence type="ECO:0000313" key="6">
    <source>
        <dbReference type="Proteomes" id="UP000663828"/>
    </source>
</evidence>
<dbReference type="AlphaFoldDB" id="A0A813WHD8"/>
<feature type="domain" description="Major facilitator superfamily (MFS) profile" evidence="4">
    <location>
        <begin position="397"/>
        <end position="597"/>
    </location>
</feature>
<feature type="transmembrane region" description="Helical" evidence="3">
    <location>
        <begin position="181"/>
        <end position="199"/>
    </location>
</feature>
<feature type="transmembrane region" description="Helical" evidence="3">
    <location>
        <begin position="56"/>
        <end position="77"/>
    </location>
</feature>
<sequence length="597" mass="65968">MSMNLIHRLQTWSSKQVFILFAAFLVYVLADGATFSFGLYVDELITEYSKTKSKTVLRTSTIAAMTQSIPLLLSPIVCRWTTKFGASSASLIGCIISAIGYSLPFILQFYKTFWIPAIGYGCLLSIGLAFCYVPAYLTLPFYFEDDRGTATGLAVSGSGVGQVLLSVLVKACILEYGWRGASLITGGLFFFMIIAVLAFRKPSTSDPSPVTQPETELRENLVHSSTAVAIEDTEQREEISINRPPSRRSRGMTIAQVLPLLISSVPVRAGVTMPSIEASTDRRHSLNIRPRNCTVCTEPSTRQTATFVPATDFRRKRAKTIAVPPSTTQKWSGSLEHIRQSIRPPPLAPIASAEESSGDEEQHSSSSLSSSQLPSLPSLRLPPVDQMDLLDEPVNERYWLLNYRFLLFCFSNFALCLVMGAPYVIFPKYISETFQNQGYLASWTLSNMGIASGVGQILLGYLHDRKIFSAWIMYTFSVVISGASLIILALFRYKAVVLICAFMYGLAISANYALQVLIVIDAISMEKMTDGFGILQFCQGVSTLIGIPIQGLLRDISHTYKLSFLTSGFIIIISGLSMFLWPCFKTKETTRVDNDEE</sequence>
<keyword evidence="3" id="KW-1133">Transmembrane helix</keyword>
<keyword evidence="3" id="KW-0812">Transmembrane</keyword>
<feature type="transmembrane region" description="Helical" evidence="3">
    <location>
        <begin position="471"/>
        <end position="490"/>
    </location>
</feature>
<dbReference type="Gene3D" id="1.20.1250.20">
    <property type="entry name" value="MFS general substrate transporter like domains"/>
    <property type="match status" value="2"/>
</dbReference>
<dbReference type="PANTHER" id="PTHR11360:SF260">
    <property type="entry name" value="MFS DOMAIN-CONTAINING PROTEIN"/>
    <property type="match status" value="1"/>
</dbReference>
<gene>
    <name evidence="5" type="ORF">XAT740_LOCUS6005</name>
</gene>
<dbReference type="GO" id="GO:0016020">
    <property type="term" value="C:membrane"/>
    <property type="evidence" value="ECO:0007669"/>
    <property type="project" value="UniProtKB-SubCell"/>
</dbReference>
<dbReference type="InterPro" id="IPR020846">
    <property type="entry name" value="MFS_dom"/>
</dbReference>
<reference evidence="5" key="1">
    <citation type="submission" date="2021-02" db="EMBL/GenBank/DDBJ databases">
        <authorList>
            <person name="Nowell W R."/>
        </authorList>
    </citation>
    <scope>NUCLEOTIDE SEQUENCE</scope>
</reference>
<feature type="compositionally biased region" description="Low complexity" evidence="2">
    <location>
        <begin position="364"/>
        <end position="377"/>
    </location>
</feature>
<dbReference type="InterPro" id="IPR036259">
    <property type="entry name" value="MFS_trans_sf"/>
</dbReference>
<protein>
    <recommendedName>
        <fullName evidence="4">Major facilitator superfamily (MFS) profile domain-containing protein</fullName>
    </recommendedName>
</protein>
<dbReference type="InterPro" id="IPR011701">
    <property type="entry name" value="MFS"/>
</dbReference>
<dbReference type="Pfam" id="PF07690">
    <property type="entry name" value="MFS_1"/>
    <property type="match status" value="2"/>
</dbReference>
<dbReference type="Proteomes" id="UP000663828">
    <property type="component" value="Unassembled WGS sequence"/>
</dbReference>
<evidence type="ECO:0000259" key="4">
    <source>
        <dbReference type="PROSITE" id="PS50850"/>
    </source>
</evidence>
<evidence type="ECO:0000256" key="3">
    <source>
        <dbReference type="SAM" id="Phobius"/>
    </source>
</evidence>
<dbReference type="PANTHER" id="PTHR11360">
    <property type="entry name" value="MONOCARBOXYLATE TRANSPORTER"/>
    <property type="match status" value="1"/>
</dbReference>
<evidence type="ECO:0000256" key="2">
    <source>
        <dbReference type="SAM" id="MobiDB-lite"/>
    </source>
</evidence>
<dbReference type="InterPro" id="IPR050327">
    <property type="entry name" value="Proton-linked_MCT"/>
</dbReference>
<evidence type="ECO:0000313" key="5">
    <source>
        <dbReference type="EMBL" id="CAF0861390.1"/>
    </source>
</evidence>
<comment type="caution">
    <text evidence="5">The sequence shown here is derived from an EMBL/GenBank/DDBJ whole genome shotgun (WGS) entry which is preliminary data.</text>
</comment>
<keyword evidence="6" id="KW-1185">Reference proteome</keyword>
<feature type="transmembrane region" description="Helical" evidence="3">
    <location>
        <begin position="532"/>
        <end position="550"/>
    </location>
</feature>
<comment type="subcellular location">
    <subcellularLocation>
        <location evidence="1">Membrane</location>
        <topology evidence="1">Multi-pass membrane protein</topology>
    </subcellularLocation>
</comment>
<dbReference type="SUPFAM" id="SSF103473">
    <property type="entry name" value="MFS general substrate transporter"/>
    <property type="match status" value="1"/>
</dbReference>
<dbReference type="EMBL" id="CAJNOR010000268">
    <property type="protein sequence ID" value="CAF0861390.1"/>
    <property type="molecule type" value="Genomic_DNA"/>
</dbReference>
<feature type="transmembrane region" description="Helical" evidence="3">
    <location>
        <begin position="562"/>
        <end position="581"/>
    </location>
</feature>
<feature type="transmembrane region" description="Helical" evidence="3">
    <location>
        <begin position="438"/>
        <end position="459"/>
    </location>
</feature>
<evidence type="ECO:0000256" key="1">
    <source>
        <dbReference type="ARBA" id="ARBA00004141"/>
    </source>
</evidence>
<feature type="transmembrane region" description="Helical" evidence="3">
    <location>
        <begin position="113"/>
        <end position="137"/>
    </location>
</feature>
<proteinExistence type="predicted"/>
<dbReference type="GO" id="GO:0008028">
    <property type="term" value="F:monocarboxylic acid transmembrane transporter activity"/>
    <property type="evidence" value="ECO:0007669"/>
    <property type="project" value="TreeGrafter"/>
</dbReference>
<organism evidence="5 6">
    <name type="scientific">Adineta ricciae</name>
    <name type="common">Rotifer</name>
    <dbReference type="NCBI Taxonomy" id="249248"/>
    <lineage>
        <taxon>Eukaryota</taxon>
        <taxon>Metazoa</taxon>
        <taxon>Spiralia</taxon>
        <taxon>Gnathifera</taxon>
        <taxon>Rotifera</taxon>
        <taxon>Eurotatoria</taxon>
        <taxon>Bdelloidea</taxon>
        <taxon>Adinetida</taxon>
        <taxon>Adinetidae</taxon>
        <taxon>Adineta</taxon>
    </lineage>
</organism>
<name>A0A813WHD8_ADIRI</name>
<feature type="transmembrane region" description="Helical" evidence="3">
    <location>
        <begin position="405"/>
        <end position="426"/>
    </location>
</feature>
<feature type="transmembrane region" description="Helical" evidence="3">
    <location>
        <begin position="496"/>
        <end position="520"/>
    </location>
</feature>
<feature type="transmembrane region" description="Helical" evidence="3">
    <location>
        <begin position="89"/>
        <end position="107"/>
    </location>
</feature>